<dbReference type="PANTHER" id="PTHR43452">
    <property type="entry name" value="PYRUVATE DECARBOXYLASE"/>
    <property type="match status" value="1"/>
</dbReference>
<keyword evidence="4 11" id="KW-0479">Metal-binding</keyword>
<feature type="domain" description="Thiamine pyrophosphate enzyme TPP-binding" evidence="14">
    <location>
        <begin position="455"/>
        <end position="503"/>
    </location>
</feature>
<evidence type="ECO:0000256" key="7">
    <source>
        <dbReference type="ARBA" id="ARBA00022946"/>
    </source>
</evidence>
<dbReference type="InterPro" id="IPR012110">
    <property type="entry name" value="PDC/IPDC-like"/>
</dbReference>
<dbReference type="GO" id="GO:0005829">
    <property type="term" value="C:cytosol"/>
    <property type="evidence" value="ECO:0007669"/>
    <property type="project" value="TreeGrafter"/>
</dbReference>
<name>A0A1B9GNJ2_9TREE</name>
<evidence type="ECO:0000256" key="12">
    <source>
        <dbReference type="RuleBase" id="RU362132"/>
    </source>
</evidence>
<gene>
    <name evidence="16" type="ORF">I316_05768</name>
</gene>
<dbReference type="Proteomes" id="UP000092666">
    <property type="component" value="Unassembled WGS sequence"/>
</dbReference>
<proteinExistence type="inferred from homology"/>
<evidence type="ECO:0000256" key="3">
    <source>
        <dbReference type="ARBA" id="ARBA00007812"/>
    </source>
</evidence>
<comment type="cofactor">
    <cofactor evidence="1">
        <name>thiamine diphosphate</name>
        <dbReference type="ChEBI" id="CHEBI:58937"/>
    </cofactor>
</comment>
<dbReference type="GO" id="GO:0005739">
    <property type="term" value="C:mitochondrion"/>
    <property type="evidence" value="ECO:0007669"/>
    <property type="project" value="UniProtKB-SubCell"/>
</dbReference>
<feature type="domain" description="Thiamine pyrophosphate enzyme N-terminal TPP-binding" evidence="15">
    <location>
        <begin position="6"/>
        <end position="114"/>
    </location>
</feature>
<dbReference type="GO" id="GO:0004737">
    <property type="term" value="F:pyruvate decarboxylase activity"/>
    <property type="evidence" value="ECO:0007669"/>
    <property type="project" value="TreeGrafter"/>
</dbReference>
<evidence type="ECO:0000256" key="1">
    <source>
        <dbReference type="ARBA" id="ARBA00001964"/>
    </source>
</evidence>
<keyword evidence="16" id="KW-0670">Pyruvate</keyword>
<evidence type="ECO:0000256" key="5">
    <source>
        <dbReference type="ARBA" id="ARBA00022793"/>
    </source>
</evidence>
<dbReference type="CDD" id="cd07038">
    <property type="entry name" value="TPP_PYR_PDC_IPDC_like"/>
    <property type="match status" value="1"/>
</dbReference>
<feature type="domain" description="Thiamine pyrophosphate enzyme central" evidence="13">
    <location>
        <begin position="244"/>
        <end position="363"/>
    </location>
</feature>
<dbReference type="InterPro" id="IPR029061">
    <property type="entry name" value="THDP-binding"/>
</dbReference>
<dbReference type="InterPro" id="IPR047213">
    <property type="entry name" value="TPP_PYR_PDC_IPDC-like"/>
</dbReference>
<keyword evidence="9" id="KW-0496">Mitochondrion</keyword>
<dbReference type="GO" id="GO:0005634">
    <property type="term" value="C:nucleus"/>
    <property type="evidence" value="ECO:0007669"/>
    <property type="project" value="TreeGrafter"/>
</dbReference>
<evidence type="ECO:0000256" key="6">
    <source>
        <dbReference type="ARBA" id="ARBA00022842"/>
    </source>
</evidence>
<sequence length="655" mass="71098">MSDTIDFAQYVVERLKQCGVKQVFGVPGDFTLSMLDYFEADPDIQLVGNANELNAAYAADGYARVKGGLAVIVTTFGVGELSALCGIAGALAERVPVLHIVGAPSTKLQAQEALLHHTLNLPGAFTTFSTMSAPLSCSQALLNQIPPKTNTTWTEAFDKTLTDVLEQCRPGYVEIPTDAFQAKVSKQGLSQKLPHPHAAPPPESVAAAAQLVPASEAAKTNSVTAASTDFAQQAPSDDVTAHVVEEIAQRFKKAKKPIVLVDACAGRFGMAGEVRKLVEGCSIRFFETPMGKSLLDEHHPLFGGCYAGANSLPKVREEVESADFVLYVGALKSDFNSGSFSVNIDPKIIIELHSFTTNIGYASYPTTDLRHVLPELLPAIQNVIQSRAGSPAAGESTEQKIKAGRIEGTVPEPKGQEIKHEWLWPRVGKWFADTDIILTETGTSSFGLTNVLLPSHSTYIAQILWGAIGWSVGAALGAAMAAQEDGKNRRTVLFVGDGSLQLCQVKVEEVEKEKEKGIRDTDAQRAMLTMTVLASLQTLQEIGTMLRRNVHPYLFVLNNDGYEIERQIHGEKAEYNDIQLYDHQLLLPFLAGKKCATPYQSYVVSTPDELNKLLEDEEFNVPDKLRLIEVIMPRGDAPEGLIRQAKLTAEANARV</sequence>
<dbReference type="Gene3D" id="3.40.50.970">
    <property type="match status" value="3"/>
</dbReference>
<feature type="binding site" evidence="11">
    <location>
        <position position="561"/>
    </location>
    <ligand>
        <name>Mg(2+)</name>
        <dbReference type="ChEBI" id="CHEBI:18420"/>
    </ligand>
</feature>
<comment type="subcellular location">
    <subcellularLocation>
        <location evidence="2">Mitochondrion</location>
    </subcellularLocation>
</comment>
<evidence type="ECO:0000256" key="11">
    <source>
        <dbReference type="PIRSR" id="PIRSR036565-2"/>
    </source>
</evidence>
<dbReference type="InterPro" id="IPR011766">
    <property type="entry name" value="TPP_enzyme_TPP-bd"/>
</dbReference>
<evidence type="ECO:0000259" key="13">
    <source>
        <dbReference type="Pfam" id="PF00205"/>
    </source>
</evidence>
<evidence type="ECO:0000256" key="9">
    <source>
        <dbReference type="ARBA" id="ARBA00023128"/>
    </source>
</evidence>
<dbReference type="OrthoDB" id="3970464at2759"/>
<evidence type="ECO:0000256" key="10">
    <source>
        <dbReference type="ARBA" id="ARBA00023239"/>
    </source>
</evidence>
<keyword evidence="10" id="KW-0456">Lyase</keyword>
<dbReference type="Pfam" id="PF02775">
    <property type="entry name" value="TPP_enzyme_C"/>
    <property type="match status" value="1"/>
</dbReference>
<keyword evidence="8 12" id="KW-0786">Thiamine pyrophosphate</keyword>
<dbReference type="InterPro" id="IPR012000">
    <property type="entry name" value="Thiamin_PyroP_enz_cen_dom"/>
</dbReference>
<dbReference type="FunFam" id="3.40.50.970:FF:000019">
    <property type="entry name" value="Pyruvate decarboxylase isozyme"/>
    <property type="match status" value="1"/>
</dbReference>
<keyword evidence="6 11" id="KW-0460">Magnesium</keyword>
<dbReference type="STRING" id="1296120.A0A1B9GNJ2"/>
<keyword evidence="5" id="KW-0210">Decarboxylase</keyword>
<reference evidence="16 17" key="1">
    <citation type="submission" date="2013-07" db="EMBL/GenBank/DDBJ databases">
        <title>The Genome Sequence of Cryptococcus heveanensis BCC8398.</title>
        <authorList>
            <consortium name="The Broad Institute Genome Sequencing Platform"/>
            <person name="Cuomo C."/>
            <person name="Litvintseva A."/>
            <person name="Chen Y."/>
            <person name="Heitman J."/>
            <person name="Sun S."/>
            <person name="Springer D."/>
            <person name="Dromer F."/>
            <person name="Young S.K."/>
            <person name="Zeng Q."/>
            <person name="Gargeya S."/>
            <person name="Fitzgerald M."/>
            <person name="Abouelleil A."/>
            <person name="Alvarado L."/>
            <person name="Berlin A.M."/>
            <person name="Chapman S.B."/>
            <person name="Dewar J."/>
            <person name="Goldberg J."/>
            <person name="Griggs A."/>
            <person name="Gujja S."/>
            <person name="Hansen M."/>
            <person name="Howarth C."/>
            <person name="Imamovic A."/>
            <person name="Larimer J."/>
            <person name="McCowan C."/>
            <person name="Murphy C."/>
            <person name="Pearson M."/>
            <person name="Priest M."/>
            <person name="Roberts A."/>
            <person name="Saif S."/>
            <person name="Shea T."/>
            <person name="Sykes S."/>
            <person name="Wortman J."/>
            <person name="Nusbaum C."/>
            <person name="Birren B."/>
        </authorList>
    </citation>
    <scope>NUCLEOTIDE SEQUENCE [LARGE SCALE GENOMIC DNA]</scope>
    <source>
        <strain evidence="16 17">BCC8398</strain>
    </source>
</reference>
<feature type="binding site" evidence="11">
    <location>
        <position position="497"/>
    </location>
    <ligand>
        <name>Mg(2+)</name>
        <dbReference type="ChEBI" id="CHEBI:18420"/>
    </ligand>
</feature>
<dbReference type="InterPro" id="IPR012001">
    <property type="entry name" value="Thiamin_PyroP_enz_TPP-bd_dom"/>
</dbReference>
<dbReference type="PIRSF" id="PIRSF036565">
    <property type="entry name" value="Pyruvt_ip_decrb"/>
    <property type="match status" value="1"/>
</dbReference>
<comment type="cofactor">
    <cofactor evidence="11">
        <name>Mg(2+)</name>
        <dbReference type="ChEBI" id="CHEBI:18420"/>
    </cofactor>
    <text evidence="11">Binds 1 Mg(2+) per subunit.</text>
</comment>
<dbReference type="Pfam" id="PF02776">
    <property type="entry name" value="TPP_enzyme_N"/>
    <property type="match status" value="1"/>
</dbReference>
<dbReference type="GO" id="GO:0000949">
    <property type="term" value="P:aromatic amino acid family catabolic process to alcohol via Ehrlich pathway"/>
    <property type="evidence" value="ECO:0007669"/>
    <property type="project" value="TreeGrafter"/>
</dbReference>
<dbReference type="InterPro" id="IPR029035">
    <property type="entry name" value="DHS-like_NAD/FAD-binding_dom"/>
</dbReference>
<dbReference type="SUPFAM" id="SSF52467">
    <property type="entry name" value="DHS-like NAD/FAD-binding domain"/>
    <property type="match status" value="1"/>
</dbReference>
<dbReference type="InterPro" id="IPR047214">
    <property type="entry name" value="TPP_PDC_IPDC"/>
</dbReference>
<dbReference type="SUPFAM" id="SSF52518">
    <property type="entry name" value="Thiamin diphosphate-binding fold (THDP-binding)"/>
    <property type="match status" value="3"/>
</dbReference>
<keyword evidence="7" id="KW-0809">Transit peptide</keyword>
<evidence type="ECO:0000313" key="17">
    <source>
        <dbReference type="Proteomes" id="UP000092666"/>
    </source>
</evidence>
<dbReference type="AlphaFoldDB" id="A0A1B9GNJ2"/>
<dbReference type="CDD" id="cd02005">
    <property type="entry name" value="TPP_PDC_IPDC"/>
    <property type="match status" value="1"/>
</dbReference>
<feature type="binding site" evidence="11">
    <location>
        <position position="559"/>
    </location>
    <ligand>
        <name>Mg(2+)</name>
        <dbReference type="ChEBI" id="CHEBI:18420"/>
    </ligand>
</feature>
<evidence type="ECO:0000259" key="15">
    <source>
        <dbReference type="Pfam" id="PF02776"/>
    </source>
</evidence>
<evidence type="ECO:0000259" key="14">
    <source>
        <dbReference type="Pfam" id="PF02775"/>
    </source>
</evidence>
<dbReference type="EMBL" id="KI669507">
    <property type="protein sequence ID" value="OCF32588.1"/>
    <property type="molecule type" value="Genomic_DNA"/>
</dbReference>
<dbReference type="GO" id="GO:0000287">
    <property type="term" value="F:magnesium ion binding"/>
    <property type="evidence" value="ECO:0007669"/>
    <property type="project" value="InterPro"/>
</dbReference>
<dbReference type="Gene3D" id="3.40.50.1220">
    <property type="entry name" value="TPP-binding domain"/>
    <property type="match status" value="1"/>
</dbReference>
<evidence type="ECO:0000256" key="8">
    <source>
        <dbReference type="ARBA" id="ARBA00023052"/>
    </source>
</evidence>
<comment type="similarity">
    <text evidence="3 12">Belongs to the TPP enzyme family.</text>
</comment>
<protein>
    <submittedName>
        <fullName evidence="16">Pyruvate decarboxylase</fullName>
    </submittedName>
</protein>
<accession>A0A1B9GNJ2</accession>
<dbReference type="PANTHER" id="PTHR43452:SF30">
    <property type="entry name" value="PYRUVATE DECARBOXYLASE ISOZYME 1-RELATED"/>
    <property type="match status" value="1"/>
</dbReference>
<dbReference type="GO" id="GO:0030976">
    <property type="term" value="F:thiamine pyrophosphate binding"/>
    <property type="evidence" value="ECO:0007669"/>
    <property type="project" value="InterPro"/>
</dbReference>
<keyword evidence="17" id="KW-1185">Reference proteome</keyword>
<evidence type="ECO:0000256" key="4">
    <source>
        <dbReference type="ARBA" id="ARBA00022723"/>
    </source>
</evidence>
<organism evidence="16 17">
    <name type="scientific">Kwoniella heveanensis BCC8398</name>
    <dbReference type="NCBI Taxonomy" id="1296120"/>
    <lineage>
        <taxon>Eukaryota</taxon>
        <taxon>Fungi</taxon>
        <taxon>Dikarya</taxon>
        <taxon>Basidiomycota</taxon>
        <taxon>Agaricomycotina</taxon>
        <taxon>Tremellomycetes</taxon>
        <taxon>Tremellales</taxon>
        <taxon>Cryptococcaceae</taxon>
        <taxon>Kwoniella</taxon>
    </lineage>
</organism>
<reference evidence="17" key="2">
    <citation type="submission" date="2013-12" db="EMBL/GenBank/DDBJ databases">
        <title>Evolution of pathogenesis and genome organization in the Tremellales.</title>
        <authorList>
            <person name="Cuomo C."/>
            <person name="Litvintseva A."/>
            <person name="Heitman J."/>
            <person name="Chen Y."/>
            <person name="Sun S."/>
            <person name="Springer D."/>
            <person name="Dromer F."/>
            <person name="Young S."/>
            <person name="Zeng Q."/>
            <person name="Chapman S."/>
            <person name="Gujja S."/>
            <person name="Saif S."/>
            <person name="Birren B."/>
        </authorList>
    </citation>
    <scope>NUCLEOTIDE SEQUENCE [LARGE SCALE GENOMIC DNA]</scope>
    <source>
        <strain evidence="17">BCC8398</strain>
    </source>
</reference>
<evidence type="ECO:0000256" key="2">
    <source>
        <dbReference type="ARBA" id="ARBA00004173"/>
    </source>
</evidence>
<evidence type="ECO:0000313" key="16">
    <source>
        <dbReference type="EMBL" id="OCF32588.1"/>
    </source>
</evidence>
<dbReference type="Pfam" id="PF00205">
    <property type="entry name" value="TPP_enzyme_M"/>
    <property type="match status" value="1"/>
</dbReference>